<evidence type="ECO:0000256" key="3">
    <source>
        <dbReference type="ARBA" id="ARBA00022801"/>
    </source>
</evidence>
<feature type="active site" description="Proton donor" evidence="5">
    <location>
        <position position="12"/>
    </location>
</feature>
<comment type="cofactor">
    <cofactor evidence="7">
        <name>Mg(2+)</name>
        <dbReference type="ChEBI" id="CHEBI:18420"/>
    </cofactor>
    <text evidence="7">Divalent metal ions. Mg(2+) is the most effective.</text>
</comment>
<dbReference type="SFLD" id="SFLDG01139">
    <property type="entry name" value="C2.A:_Pyridoxal_Phosphate_Phos"/>
    <property type="match status" value="1"/>
</dbReference>
<evidence type="ECO:0000256" key="5">
    <source>
        <dbReference type="PIRSR" id="PIRSR000915-1"/>
    </source>
</evidence>
<evidence type="ECO:0000256" key="7">
    <source>
        <dbReference type="PIRSR" id="PIRSR000915-3"/>
    </source>
</evidence>
<dbReference type="Pfam" id="PF13242">
    <property type="entry name" value="Hydrolase_like"/>
    <property type="match status" value="1"/>
</dbReference>
<gene>
    <name evidence="8" type="ORF">SAMN05421852_102297</name>
</gene>
<dbReference type="NCBIfam" id="TIGR01457">
    <property type="entry name" value="HAD-SF-IIA-hyp2"/>
    <property type="match status" value="1"/>
</dbReference>
<dbReference type="InterPro" id="IPR023214">
    <property type="entry name" value="HAD_sf"/>
</dbReference>
<dbReference type="GO" id="GO:0046872">
    <property type="term" value="F:metal ion binding"/>
    <property type="evidence" value="ECO:0007669"/>
    <property type="project" value="UniProtKB-KW"/>
</dbReference>
<evidence type="ECO:0000256" key="2">
    <source>
        <dbReference type="ARBA" id="ARBA00022723"/>
    </source>
</evidence>
<keyword evidence="4 7" id="KW-0460">Magnesium</keyword>
<dbReference type="PANTHER" id="PTHR19288:SF46">
    <property type="entry name" value="HALOACID DEHALOGENASE-LIKE HYDROLASE DOMAIN-CONTAINING PROTEIN 2"/>
    <property type="match status" value="1"/>
</dbReference>
<dbReference type="EMBL" id="FORR01000002">
    <property type="protein sequence ID" value="SFI87361.1"/>
    <property type="molecule type" value="Genomic_DNA"/>
</dbReference>
<evidence type="ECO:0000256" key="6">
    <source>
        <dbReference type="PIRSR" id="PIRSR000915-2"/>
    </source>
</evidence>
<dbReference type="CDD" id="cd07530">
    <property type="entry name" value="HAD_Pase_UmpH-like"/>
    <property type="match status" value="1"/>
</dbReference>
<dbReference type="GO" id="GO:0016791">
    <property type="term" value="F:phosphatase activity"/>
    <property type="evidence" value="ECO:0007669"/>
    <property type="project" value="TreeGrafter"/>
</dbReference>
<evidence type="ECO:0000313" key="9">
    <source>
        <dbReference type="Proteomes" id="UP000199545"/>
    </source>
</evidence>
<comment type="similarity">
    <text evidence="1">Belongs to the HAD-like hydrolase superfamily. NagD family.</text>
</comment>
<dbReference type="InterPro" id="IPR036412">
    <property type="entry name" value="HAD-like_sf"/>
</dbReference>
<dbReference type="Proteomes" id="UP000199545">
    <property type="component" value="Unassembled WGS sequence"/>
</dbReference>
<keyword evidence="3" id="KW-0378">Hydrolase</keyword>
<evidence type="ECO:0000256" key="1">
    <source>
        <dbReference type="ARBA" id="ARBA00006696"/>
    </source>
</evidence>
<sequence length="254" mass="27913">MKKYEGYLIDLDGTLYRGSEMIPDAVEFIKRLQQAERRYLYLTNNSSRLPEQVAERLRAFGFPAKPEQVYTSALATANYLKEELSSPYVYVIGEEGLKRAIEEAGCTLTENNPEVVVVGIDRQFTYEKMKKASLFIRQGAQLIGSNPDKALPTEIGLLPGAGSLIAAIATATGVKPLIIGKPEPIILRYALEKLGSSPENTLIIGDNLETDILAGVNSQIDTLLVYSGVTTPEMYEHSSISATYQVASLSEWTI</sequence>
<organism evidence="8 9">
    <name type="scientific">Thermoflavimicrobium dichotomicum</name>
    <dbReference type="NCBI Taxonomy" id="46223"/>
    <lineage>
        <taxon>Bacteria</taxon>
        <taxon>Bacillati</taxon>
        <taxon>Bacillota</taxon>
        <taxon>Bacilli</taxon>
        <taxon>Bacillales</taxon>
        <taxon>Thermoactinomycetaceae</taxon>
        <taxon>Thermoflavimicrobium</taxon>
    </lineage>
</organism>
<feature type="active site" description="Nucleophile" evidence="5">
    <location>
        <position position="10"/>
    </location>
</feature>
<protein>
    <submittedName>
        <fullName evidence="8">4-nitrophenyl phosphatase</fullName>
    </submittedName>
</protein>
<dbReference type="Gene3D" id="3.40.50.1000">
    <property type="entry name" value="HAD superfamily/HAD-like"/>
    <property type="match status" value="2"/>
</dbReference>
<dbReference type="GO" id="GO:0005737">
    <property type="term" value="C:cytoplasm"/>
    <property type="evidence" value="ECO:0007669"/>
    <property type="project" value="TreeGrafter"/>
</dbReference>
<dbReference type="STRING" id="46223.SAMN05421852_102297"/>
<proteinExistence type="inferred from homology"/>
<name>A0A1I3LRK4_9BACL</name>
<dbReference type="NCBIfam" id="TIGR01460">
    <property type="entry name" value="HAD-SF-IIA"/>
    <property type="match status" value="1"/>
</dbReference>
<reference evidence="8 9" key="1">
    <citation type="submission" date="2016-10" db="EMBL/GenBank/DDBJ databases">
        <authorList>
            <person name="de Groot N.N."/>
        </authorList>
    </citation>
    <scope>NUCLEOTIDE SEQUENCE [LARGE SCALE GENOMIC DNA]</scope>
    <source>
        <strain evidence="8 9">DSM 44778</strain>
    </source>
</reference>
<feature type="binding site" evidence="7">
    <location>
        <position position="206"/>
    </location>
    <ligand>
        <name>Mg(2+)</name>
        <dbReference type="ChEBI" id="CHEBI:18420"/>
    </ligand>
</feature>
<dbReference type="PANTHER" id="PTHR19288">
    <property type="entry name" value="4-NITROPHENYLPHOSPHATASE-RELATED"/>
    <property type="match status" value="1"/>
</dbReference>
<dbReference type="SUPFAM" id="SSF56784">
    <property type="entry name" value="HAD-like"/>
    <property type="match status" value="1"/>
</dbReference>
<dbReference type="SFLD" id="SFLDG01129">
    <property type="entry name" value="C1.5:_HAD__Beta-PGM__Phosphata"/>
    <property type="match status" value="1"/>
</dbReference>
<evidence type="ECO:0000256" key="4">
    <source>
        <dbReference type="ARBA" id="ARBA00022842"/>
    </source>
</evidence>
<dbReference type="AlphaFoldDB" id="A0A1I3LRK4"/>
<evidence type="ECO:0000313" key="8">
    <source>
        <dbReference type="EMBL" id="SFI87361.1"/>
    </source>
</evidence>
<dbReference type="RefSeq" id="WP_093228127.1">
    <property type="nucleotide sequence ID" value="NZ_FORR01000002.1"/>
</dbReference>
<dbReference type="InterPro" id="IPR006357">
    <property type="entry name" value="HAD-SF_hydro_IIA"/>
</dbReference>
<dbReference type="InterPro" id="IPR006354">
    <property type="entry name" value="HAD-SF_hydro_IIA_hyp1"/>
</dbReference>
<dbReference type="FunFam" id="3.40.50.1000:FF:000053">
    <property type="entry name" value="TIGR01457 family HAD hydrolase"/>
    <property type="match status" value="1"/>
</dbReference>
<feature type="binding site" evidence="7">
    <location>
        <position position="12"/>
    </location>
    <ligand>
        <name>Mg(2+)</name>
        <dbReference type="ChEBI" id="CHEBI:18420"/>
    </ligand>
</feature>
<dbReference type="SFLD" id="SFLDS00003">
    <property type="entry name" value="Haloacid_Dehalogenase"/>
    <property type="match status" value="1"/>
</dbReference>
<feature type="binding site" evidence="7">
    <location>
        <position position="10"/>
    </location>
    <ligand>
        <name>Mg(2+)</name>
        <dbReference type="ChEBI" id="CHEBI:18420"/>
    </ligand>
</feature>
<dbReference type="Pfam" id="PF13344">
    <property type="entry name" value="Hydrolase_6"/>
    <property type="match status" value="1"/>
</dbReference>
<keyword evidence="9" id="KW-1185">Reference proteome</keyword>
<dbReference type="PIRSF" id="PIRSF000915">
    <property type="entry name" value="PGP-type_phosphatase"/>
    <property type="match status" value="1"/>
</dbReference>
<dbReference type="OrthoDB" id="9810449at2"/>
<feature type="binding site" evidence="6">
    <location>
        <position position="181"/>
    </location>
    <ligand>
        <name>substrate</name>
    </ligand>
</feature>
<keyword evidence="2 7" id="KW-0479">Metal-binding</keyword>
<accession>A0A1I3LRK4</accession>